<protein>
    <submittedName>
        <fullName evidence="2">DUF393 domain-containing protein</fullName>
    </submittedName>
</protein>
<dbReference type="PANTHER" id="PTHR34290">
    <property type="entry name" value="SI:CH73-390P7.2"/>
    <property type="match status" value="1"/>
</dbReference>
<sequence length="122" mass="14814">MKYIVFYDGECPLCSSVKIAVEKLDWFQRIQWVPVQVVERSDKFSFLKNRNIYDKIQMLSSNGRLYEGFYTVRKLLTVLPLSFPFSWLFYLPYIDRILTPLYMWISKNRYDWFGRKPLETKS</sequence>
<evidence type="ECO:0000256" key="1">
    <source>
        <dbReference type="SAM" id="Phobius"/>
    </source>
</evidence>
<organism evidence="2 3">
    <name type="scientific">Virgibacillus necropolis</name>
    <dbReference type="NCBI Taxonomy" id="163877"/>
    <lineage>
        <taxon>Bacteria</taxon>
        <taxon>Bacillati</taxon>
        <taxon>Bacillota</taxon>
        <taxon>Bacilli</taxon>
        <taxon>Bacillales</taxon>
        <taxon>Bacillaceae</taxon>
        <taxon>Virgibacillus</taxon>
    </lineage>
</organism>
<reference evidence="2 3" key="1">
    <citation type="journal article" date="2003" name="Int. J. Syst. Evol. Microbiol.">
        <title>Virgibacillus carmonensis sp. nov., Virgibacillus necropolis sp. nov. and Virgibacillus picturae sp. nov., three novel species isolated from deteriorated mural paintings, transfer of the species of the genus salibacillus to Virgibacillus, as Virgibacillus marismortui comb. nov. and Virgibacillus salexigens comb. nov., and emended description of the genus Virgibacillus.</title>
        <authorList>
            <person name="Heyrman J."/>
            <person name="Logan N.A."/>
            <person name="Busse H.J."/>
            <person name="Balcaen A."/>
            <person name="Lebbe L."/>
            <person name="Rodriguez-Diaz M."/>
            <person name="Swings J."/>
            <person name="De Vos P."/>
        </authorList>
    </citation>
    <scope>NUCLEOTIDE SEQUENCE [LARGE SCALE GENOMIC DNA]</scope>
    <source>
        <strain evidence="2 3">LMG 19488</strain>
    </source>
</reference>
<dbReference type="InterPro" id="IPR007263">
    <property type="entry name" value="DCC1-like"/>
</dbReference>
<keyword evidence="3" id="KW-1185">Reference proteome</keyword>
<dbReference type="AlphaFoldDB" id="A0A221MDD0"/>
<feature type="transmembrane region" description="Helical" evidence="1">
    <location>
        <begin position="75"/>
        <end position="94"/>
    </location>
</feature>
<accession>A0A221MDD0</accession>
<evidence type="ECO:0000313" key="2">
    <source>
        <dbReference type="EMBL" id="ASN05634.1"/>
    </source>
</evidence>
<proteinExistence type="predicted"/>
<dbReference type="KEGG" id="vne:CFK40_11740"/>
<name>A0A221MDD0_9BACI</name>
<dbReference type="GO" id="GO:0015035">
    <property type="term" value="F:protein-disulfide reductase activity"/>
    <property type="evidence" value="ECO:0007669"/>
    <property type="project" value="InterPro"/>
</dbReference>
<gene>
    <name evidence="2" type="ORF">CFK40_11740</name>
</gene>
<dbReference type="Proteomes" id="UP000204391">
    <property type="component" value="Chromosome"/>
</dbReference>
<dbReference type="EMBL" id="CP022437">
    <property type="protein sequence ID" value="ASN05634.1"/>
    <property type="molecule type" value="Genomic_DNA"/>
</dbReference>
<keyword evidence="1" id="KW-0812">Transmembrane</keyword>
<keyword evidence="1" id="KW-1133">Transmembrane helix</keyword>
<dbReference type="PANTHER" id="PTHR34290:SF2">
    <property type="entry name" value="OS04G0668800 PROTEIN"/>
    <property type="match status" value="1"/>
</dbReference>
<dbReference type="OrthoDB" id="9785438at2"/>
<evidence type="ECO:0000313" key="3">
    <source>
        <dbReference type="Proteomes" id="UP000204391"/>
    </source>
</evidence>
<keyword evidence="1" id="KW-0472">Membrane</keyword>
<dbReference type="RefSeq" id="WP_089532483.1">
    <property type="nucleotide sequence ID" value="NZ_CP022437.1"/>
</dbReference>
<dbReference type="Pfam" id="PF04134">
    <property type="entry name" value="DCC1-like"/>
    <property type="match status" value="1"/>
</dbReference>
<dbReference type="InterPro" id="IPR044691">
    <property type="entry name" value="DCC1_Trx"/>
</dbReference>